<dbReference type="GO" id="GO:0003677">
    <property type="term" value="F:DNA binding"/>
    <property type="evidence" value="ECO:0007669"/>
    <property type="project" value="UniProtKB-KW"/>
</dbReference>
<dbReference type="InterPro" id="IPR011711">
    <property type="entry name" value="GntR_C"/>
</dbReference>
<dbReference type="SMART" id="SM00345">
    <property type="entry name" value="HTH_GNTR"/>
    <property type="match status" value="1"/>
</dbReference>
<organism evidence="5 6">
    <name type="scientific">Variovorax paradoxus</name>
    <dbReference type="NCBI Taxonomy" id="34073"/>
    <lineage>
        <taxon>Bacteria</taxon>
        <taxon>Pseudomonadati</taxon>
        <taxon>Pseudomonadota</taxon>
        <taxon>Betaproteobacteria</taxon>
        <taxon>Burkholderiales</taxon>
        <taxon>Comamonadaceae</taxon>
        <taxon>Variovorax</taxon>
    </lineage>
</organism>
<dbReference type="InterPro" id="IPR000524">
    <property type="entry name" value="Tscrpt_reg_HTH_GntR"/>
</dbReference>
<dbReference type="Gene3D" id="1.10.10.10">
    <property type="entry name" value="Winged helix-like DNA-binding domain superfamily/Winged helix DNA-binding domain"/>
    <property type="match status" value="1"/>
</dbReference>
<dbReference type="InterPro" id="IPR036390">
    <property type="entry name" value="WH_DNA-bd_sf"/>
</dbReference>
<dbReference type="SMART" id="SM00895">
    <property type="entry name" value="FCD"/>
    <property type="match status" value="1"/>
</dbReference>
<evidence type="ECO:0000259" key="4">
    <source>
        <dbReference type="PROSITE" id="PS50949"/>
    </source>
</evidence>
<dbReference type="InterPro" id="IPR008920">
    <property type="entry name" value="TF_FadR/GntR_C"/>
</dbReference>
<keyword evidence="3" id="KW-0804">Transcription</keyword>
<dbReference type="AlphaFoldDB" id="A0A5Q0MEP7"/>
<dbReference type="EMBL" id="CP045644">
    <property type="protein sequence ID" value="QFZ87518.1"/>
    <property type="molecule type" value="Genomic_DNA"/>
</dbReference>
<dbReference type="Proteomes" id="UP000326780">
    <property type="component" value="Chromosome"/>
</dbReference>
<evidence type="ECO:0000256" key="1">
    <source>
        <dbReference type="ARBA" id="ARBA00023015"/>
    </source>
</evidence>
<protein>
    <submittedName>
        <fullName evidence="5">FCD domain-containing protein</fullName>
    </submittedName>
</protein>
<evidence type="ECO:0000313" key="5">
    <source>
        <dbReference type="EMBL" id="QFZ87518.1"/>
    </source>
</evidence>
<dbReference type="GO" id="GO:0003700">
    <property type="term" value="F:DNA-binding transcription factor activity"/>
    <property type="evidence" value="ECO:0007669"/>
    <property type="project" value="InterPro"/>
</dbReference>
<dbReference type="Pfam" id="PF07729">
    <property type="entry name" value="FCD"/>
    <property type="match status" value="1"/>
</dbReference>
<feature type="domain" description="HTH gntR-type" evidence="4">
    <location>
        <begin position="26"/>
        <end position="94"/>
    </location>
</feature>
<accession>A0A5Q0MEP7</accession>
<keyword evidence="2" id="KW-0238">DNA-binding</keyword>
<sequence>MPALESQTPPPPRAHDPRFQSLAPAVRLADQVADALVAEVRSGRLSEGDRLPTETALATQFGVSRTVVREAVSRLKSLGLVDSRQGSGVFVRAAGVEPLRFEMPHVASREAVVQMVELRRALEAEVAALAAERRTPEDMLRIRDAIDALHAAVSMGSNGADEDVRFHRAIAEAARNPFLIGTLQYLRQFLHGATRVTRANEARRADFVREVAQEHARIVEAIDAGDPLAAREAAKAHMDNAIRRIEQADPAFWQQEGAQLARPLVEGWPAGK</sequence>
<dbReference type="PANTHER" id="PTHR43537:SF5">
    <property type="entry name" value="UXU OPERON TRANSCRIPTIONAL REGULATOR"/>
    <property type="match status" value="1"/>
</dbReference>
<name>A0A5Q0MEP7_VARPD</name>
<dbReference type="InterPro" id="IPR036388">
    <property type="entry name" value="WH-like_DNA-bd_sf"/>
</dbReference>
<evidence type="ECO:0000256" key="2">
    <source>
        <dbReference type="ARBA" id="ARBA00023125"/>
    </source>
</evidence>
<dbReference type="SUPFAM" id="SSF48008">
    <property type="entry name" value="GntR ligand-binding domain-like"/>
    <property type="match status" value="1"/>
</dbReference>
<reference evidence="5 6" key="1">
    <citation type="submission" date="2019-10" db="EMBL/GenBank/DDBJ databases">
        <title>Complete genome sequence of Variovorax paradoxus 5C-2.</title>
        <authorList>
            <person name="Gogoleva N.E."/>
            <person name="Balkin A.S."/>
        </authorList>
    </citation>
    <scope>NUCLEOTIDE SEQUENCE [LARGE SCALE GENOMIC DNA]</scope>
    <source>
        <strain evidence="5 6">5C-2</strain>
    </source>
</reference>
<dbReference type="PANTHER" id="PTHR43537">
    <property type="entry name" value="TRANSCRIPTIONAL REGULATOR, GNTR FAMILY"/>
    <property type="match status" value="1"/>
</dbReference>
<evidence type="ECO:0000256" key="3">
    <source>
        <dbReference type="ARBA" id="ARBA00023163"/>
    </source>
</evidence>
<dbReference type="Pfam" id="PF00392">
    <property type="entry name" value="GntR"/>
    <property type="match status" value="1"/>
</dbReference>
<dbReference type="CDD" id="cd07377">
    <property type="entry name" value="WHTH_GntR"/>
    <property type="match status" value="1"/>
</dbReference>
<keyword evidence="1" id="KW-0805">Transcription regulation</keyword>
<dbReference type="SUPFAM" id="SSF46785">
    <property type="entry name" value="Winged helix' DNA-binding domain"/>
    <property type="match status" value="1"/>
</dbReference>
<evidence type="ECO:0000313" key="6">
    <source>
        <dbReference type="Proteomes" id="UP000326780"/>
    </source>
</evidence>
<dbReference type="PRINTS" id="PR00035">
    <property type="entry name" value="HTHGNTR"/>
</dbReference>
<dbReference type="PROSITE" id="PS50949">
    <property type="entry name" value="HTH_GNTR"/>
    <property type="match status" value="1"/>
</dbReference>
<proteinExistence type="predicted"/>
<dbReference type="Gene3D" id="1.20.120.530">
    <property type="entry name" value="GntR ligand-binding domain-like"/>
    <property type="match status" value="1"/>
</dbReference>
<gene>
    <name evidence="5" type="ORF">GFK26_07920</name>
</gene>